<protein>
    <submittedName>
        <fullName evidence="2">Esterase-like activity of phytase family protein</fullName>
    </submittedName>
</protein>
<comment type="caution">
    <text evidence="2">The sequence shown here is derived from an EMBL/GenBank/DDBJ whole genome shotgun (WGS) entry which is preliminary data.</text>
</comment>
<organism evidence="2 3">
    <name type="scientific">Roseibium aestuarii</name>
    <dbReference type="NCBI Taxonomy" id="2600299"/>
    <lineage>
        <taxon>Bacteria</taxon>
        <taxon>Pseudomonadati</taxon>
        <taxon>Pseudomonadota</taxon>
        <taxon>Alphaproteobacteria</taxon>
        <taxon>Hyphomicrobiales</taxon>
        <taxon>Stappiaceae</taxon>
        <taxon>Roseibium</taxon>
    </lineage>
</organism>
<proteinExistence type="predicted"/>
<sequence>MKTRRRRERRARARWVTALASLALTGGLVGGSFLAHGTDAPPPSAKPDRFVQATCTPIDSFERGSDSTRFGQLTFLGGCVLGTNSARFGGLSGVEVTDQGSRLVAITDRGVLVRANLVRDGAGRITALTRLRLDTLRTPDGRLLEPSDHHDLEGLALSPTQAFVSSERNHAIMPLIWPAGEGRDGAAPAVGPAIGLPPSLSRLGYNKGLEALALAPASGPLGPVLLAVAEQDPKDPGILPGAYLQEGLWNPFRLRRSDRYDATDAAFLPNGDLLLLERRFNLLDLIGMRLRRFPAETLKSGGVIEGDVLIEANANFQIDNMEGLSVHQDAQGRTILTLVSDNNFNGIQRSLLLEFRLNTR</sequence>
<evidence type="ECO:0000313" key="3">
    <source>
        <dbReference type="Proteomes" id="UP001597327"/>
    </source>
</evidence>
<accession>A0ABW4JWS6</accession>
<dbReference type="Pfam" id="PF13449">
    <property type="entry name" value="Phytase-like"/>
    <property type="match status" value="1"/>
</dbReference>
<dbReference type="EMBL" id="JBHUFA010000003">
    <property type="protein sequence ID" value="MFD1695992.1"/>
    <property type="molecule type" value="Genomic_DNA"/>
</dbReference>
<dbReference type="InterPro" id="IPR027372">
    <property type="entry name" value="Phytase-like_dom"/>
</dbReference>
<name>A0ABW4JWS6_9HYPH</name>
<evidence type="ECO:0000259" key="1">
    <source>
        <dbReference type="Pfam" id="PF13449"/>
    </source>
</evidence>
<dbReference type="RefSeq" id="WP_149894048.1">
    <property type="nucleotide sequence ID" value="NZ_JBHUFA010000003.1"/>
</dbReference>
<feature type="domain" description="Phytase-like" evidence="1">
    <location>
        <begin position="87"/>
        <end position="344"/>
    </location>
</feature>
<dbReference type="Proteomes" id="UP001597327">
    <property type="component" value="Unassembled WGS sequence"/>
</dbReference>
<reference evidence="3" key="1">
    <citation type="journal article" date="2019" name="Int. J. Syst. Evol. Microbiol.">
        <title>The Global Catalogue of Microorganisms (GCM) 10K type strain sequencing project: providing services to taxonomists for standard genome sequencing and annotation.</title>
        <authorList>
            <consortium name="The Broad Institute Genomics Platform"/>
            <consortium name="The Broad Institute Genome Sequencing Center for Infectious Disease"/>
            <person name="Wu L."/>
            <person name="Ma J."/>
        </authorList>
    </citation>
    <scope>NUCLEOTIDE SEQUENCE [LARGE SCALE GENOMIC DNA]</scope>
    <source>
        <strain evidence="3">JCM 3369</strain>
    </source>
</reference>
<gene>
    <name evidence="2" type="ORF">ACFSC7_10735</name>
</gene>
<dbReference type="PIRSF" id="PIRSF031900">
    <property type="entry name" value="UCP031900"/>
    <property type="match status" value="1"/>
</dbReference>
<keyword evidence="3" id="KW-1185">Reference proteome</keyword>
<dbReference type="InterPro" id="IPR014567">
    <property type="entry name" value="UCP031900"/>
</dbReference>
<evidence type="ECO:0000313" key="2">
    <source>
        <dbReference type="EMBL" id="MFD1695992.1"/>
    </source>
</evidence>